<dbReference type="Proteomes" id="UP001652264">
    <property type="component" value="Unassembled WGS sequence"/>
</dbReference>
<organism evidence="1 2">
    <name type="scientific">Curtobacterium citreum</name>
    <dbReference type="NCBI Taxonomy" id="2036"/>
    <lineage>
        <taxon>Bacteria</taxon>
        <taxon>Bacillati</taxon>
        <taxon>Actinomycetota</taxon>
        <taxon>Actinomycetes</taxon>
        <taxon>Micrococcales</taxon>
        <taxon>Microbacteriaceae</taxon>
        <taxon>Curtobacterium</taxon>
    </lineage>
</organism>
<accession>A0ABT2HJ92</accession>
<sequence>MSSNDTATTVEMRFWRDQLLSNAAFWDRVEGHPGTLYPIPGAEPSGSAPREGTWTVALDGNRNVIAATSSGDRDDWHTVRVVGSVFVTSYDSETIELDGHEVSAVSTYLDVRPLLADIDEPTSVQVGADEFTTATYTNPEVMATLTRALALVEGGERLDIAYRADAGLVHWVHRFADGRLCESVTVNLNGAGSQDAASPSTSPT</sequence>
<gene>
    <name evidence="1" type="ORF">NYQ28_12280</name>
</gene>
<proteinExistence type="predicted"/>
<dbReference type="EMBL" id="JANVAD010000006">
    <property type="protein sequence ID" value="MCS6523344.1"/>
    <property type="molecule type" value="Genomic_DNA"/>
</dbReference>
<evidence type="ECO:0000313" key="2">
    <source>
        <dbReference type="Proteomes" id="UP001652264"/>
    </source>
</evidence>
<dbReference type="RefSeq" id="WP_141861286.1">
    <property type="nucleotide sequence ID" value="NZ_BMNV01000008.1"/>
</dbReference>
<name>A0ABT2HJ92_9MICO</name>
<evidence type="ECO:0000313" key="1">
    <source>
        <dbReference type="EMBL" id="MCS6523344.1"/>
    </source>
</evidence>
<protein>
    <submittedName>
        <fullName evidence="1">Uncharacterized protein</fullName>
    </submittedName>
</protein>
<keyword evidence="2" id="KW-1185">Reference proteome</keyword>
<dbReference type="GeneID" id="95323865"/>
<comment type="caution">
    <text evidence="1">The sequence shown here is derived from an EMBL/GenBank/DDBJ whole genome shotgun (WGS) entry which is preliminary data.</text>
</comment>
<reference evidence="1 2" key="1">
    <citation type="submission" date="2022-08" db="EMBL/GenBank/DDBJ databases">
        <title>Taxonomy of Curtobacterium flaccumfaciens.</title>
        <authorList>
            <person name="Osdaghi E."/>
            <person name="Taghavi S.M."/>
            <person name="Hamidizade M."/>
            <person name="Abachi H."/>
            <person name="Fazliarab A."/>
            <person name="Baeyen S."/>
            <person name="Portier P."/>
            <person name="Van Vaerenbergh J."/>
            <person name="Jacques M.-A."/>
        </authorList>
    </citation>
    <scope>NUCLEOTIDE SEQUENCE [LARGE SCALE GENOMIC DNA]</scope>
    <source>
        <strain evidence="1 2">LMG8786T</strain>
    </source>
</reference>